<evidence type="ECO:0008006" key="3">
    <source>
        <dbReference type="Google" id="ProtNLM"/>
    </source>
</evidence>
<sequence>MDTMSKGELEAELSSRLPQCTVVCSINVDGSLSLEVTGPDGHQFTIANIDRSHYRGEAGITNLAREVLQEMVFSRQSSNLT</sequence>
<organism evidence="1 2">
    <name type="scientific">Pseudomonas azerbaijanoccidentalis</name>
    <dbReference type="NCBI Taxonomy" id="2842347"/>
    <lineage>
        <taxon>Bacteria</taxon>
        <taxon>Pseudomonadati</taxon>
        <taxon>Pseudomonadota</taxon>
        <taxon>Gammaproteobacteria</taxon>
        <taxon>Pseudomonadales</taxon>
        <taxon>Pseudomonadaceae</taxon>
        <taxon>Pseudomonas</taxon>
    </lineage>
</organism>
<proteinExistence type="predicted"/>
<evidence type="ECO:0000313" key="1">
    <source>
        <dbReference type="EMBL" id="MBV4522922.1"/>
    </source>
</evidence>
<evidence type="ECO:0000313" key="2">
    <source>
        <dbReference type="Proteomes" id="UP001049200"/>
    </source>
</evidence>
<dbReference type="RefSeq" id="WP_217872834.1">
    <property type="nucleotide sequence ID" value="NZ_JAHSTU010000008.1"/>
</dbReference>
<reference evidence="1" key="1">
    <citation type="submission" date="2021-06" db="EMBL/GenBank/DDBJ databases">
        <title>Updating the genus Pseudomonas: Description of 43 new species and partition of the Pseudomonas putida group.</title>
        <authorList>
            <person name="Girard L."/>
            <person name="Lood C."/>
            <person name="Vandamme P."/>
            <person name="Rokni-Zadeh H."/>
            <person name="Van Noort V."/>
            <person name="Hofte M."/>
            <person name="Lavigne R."/>
            <person name="De Mot R."/>
        </authorList>
    </citation>
    <scope>NUCLEOTIDE SEQUENCE</scope>
    <source>
        <strain evidence="1">SWRI74</strain>
    </source>
</reference>
<name>A0ABS6QVH4_9PSED</name>
<accession>A0ABS6QVH4</accession>
<protein>
    <recommendedName>
        <fullName evidence="3">DUF1652 domain-containing protein</fullName>
    </recommendedName>
</protein>
<gene>
    <name evidence="1" type="ORF">KVG88_22910</name>
</gene>
<dbReference type="Proteomes" id="UP001049200">
    <property type="component" value="Unassembled WGS sequence"/>
</dbReference>
<dbReference type="EMBL" id="JAHSTU010000008">
    <property type="protein sequence ID" value="MBV4522922.1"/>
    <property type="molecule type" value="Genomic_DNA"/>
</dbReference>
<comment type="caution">
    <text evidence="1">The sequence shown here is derived from an EMBL/GenBank/DDBJ whole genome shotgun (WGS) entry which is preliminary data.</text>
</comment>
<keyword evidence="2" id="KW-1185">Reference proteome</keyword>